<sequence>MASTQADPSPETRQQQFEQGVAISLHLWLSLTVAVQNSLGGPSSEDKRDWFAGAIVDMFPSFVDLAKPRKPSSSQKPPPQDPVADDVEATLLQVMWDEFETNVDDDSEVEVAERVLKARAQCAAGSFEFVDELRRRWLATKGKTVQVQVEDGGDQETDWESADDDEDDEGSEEDEDVQMDEAPALVAATKERPPPEVDEDGFTKVTRKKR</sequence>
<reference evidence="1 2" key="1">
    <citation type="journal article" date="2022" name="New Phytol.">
        <title>Ecological generalism drives hyperdiversity of secondary metabolite gene clusters in xylarialean endophytes.</title>
        <authorList>
            <person name="Franco M.E.E."/>
            <person name="Wisecaver J.H."/>
            <person name="Arnold A.E."/>
            <person name="Ju Y.M."/>
            <person name="Slot J.C."/>
            <person name="Ahrendt S."/>
            <person name="Moore L.P."/>
            <person name="Eastman K.E."/>
            <person name="Scott K."/>
            <person name="Konkel Z."/>
            <person name="Mondo S.J."/>
            <person name="Kuo A."/>
            <person name="Hayes R.D."/>
            <person name="Haridas S."/>
            <person name="Andreopoulos B."/>
            <person name="Riley R."/>
            <person name="LaButti K."/>
            <person name="Pangilinan J."/>
            <person name="Lipzen A."/>
            <person name="Amirebrahimi M."/>
            <person name="Yan J."/>
            <person name="Adam C."/>
            <person name="Keymanesh K."/>
            <person name="Ng V."/>
            <person name="Louie K."/>
            <person name="Northen T."/>
            <person name="Drula E."/>
            <person name="Henrissat B."/>
            <person name="Hsieh H.M."/>
            <person name="Youens-Clark K."/>
            <person name="Lutzoni F."/>
            <person name="Miadlikowska J."/>
            <person name="Eastwood D.C."/>
            <person name="Hamelin R.C."/>
            <person name="Grigoriev I.V."/>
            <person name="U'Ren J.M."/>
        </authorList>
    </citation>
    <scope>NUCLEOTIDE SEQUENCE [LARGE SCALE GENOMIC DNA]</scope>
    <source>
        <strain evidence="1 2">CBS 119005</strain>
    </source>
</reference>
<comment type="caution">
    <text evidence="1">The sequence shown here is derived from an EMBL/GenBank/DDBJ whole genome shotgun (WGS) entry which is preliminary data.</text>
</comment>
<protein>
    <submittedName>
        <fullName evidence="1">Pre-rRNA-processing protein TSR2</fullName>
    </submittedName>
</protein>
<keyword evidence="2" id="KW-1185">Reference proteome</keyword>
<evidence type="ECO:0000313" key="1">
    <source>
        <dbReference type="EMBL" id="KAI4862651.1"/>
    </source>
</evidence>
<proteinExistence type="predicted"/>
<accession>A0ACB9YTW8</accession>
<dbReference type="Proteomes" id="UP001497700">
    <property type="component" value="Unassembled WGS sequence"/>
</dbReference>
<organism evidence="1 2">
    <name type="scientific">Hypoxylon rubiginosum</name>
    <dbReference type="NCBI Taxonomy" id="110542"/>
    <lineage>
        <taxon>Eukaryota</taxon>
        <taxon>Fungi</taxon>
        <taxon>Dikarya</taxon>
        <taxon>Ascomycota</taxon>
        <taxon>Pezizomycotina</taxon>
        <taxon>Sordariomycetes</taxon>
        <taxon>Xylariomycetidae</taxon>
        <taxon>Xylariales</taxon>
        <taxon>Hypoxylaceae</taxon>
        <taxon>Hypoxylon</taxon>
    </lineage>
</organism>
<name>A0ACB9YTW8_9PEZI</name>
<evidence type="ECO:0000313" key="2">
    <source>
        <dbReference type="Proteomes" id="UP001497700"/>
    </source>
</evidence>
<gene>
    <name evidence="1" type="ORF">F4820DRAFT_450760</name>
</gene>
<dbReference type="EMBL" id="MU393521">
    <property type="protein sequence ID" value="KAI4862651.1"/>
    <property type="molecule type" value="Genomic_DNA"/>
</dbReference>